<feature type="region of interest" description="Disordered" evidence="1">
    <location>
        <begin position="429"/>
        <end position="451"/>
    </location>
</feature>
<dbReference type="GeneID" id="64597344"/>
<dbReference type="Pfam" id="PF09994">
    <property type="entry name" value="T6SS_Tle1-like_cat"/>
    <property type="match status" value="1"/>
</dbReference>
<gene>
    <name evidence="3" type="ORF">HD556DRAFT_1392389</name>
</gene>
<keyword evidence="4" id="KW-1185">Reference proteome</keyword>
<feature type="domain" description="T6SS Phospholipase effector Tle1-like catalytic" evidence="2">
    <location>
        <begin position="14"/>
        <end position="364"/>
    </location>
</feature>
<accession>A0A9P7DDX6</accession>
<organism evidence="3 4">
    <name type="scientific">Suillus plorans</name>
    <dbReference type="NCBI Taxonomy" id="116603"/>
    <lineage>
        <taxon>Eukaryota</taxon>
        <taxon>Fungi</taxon>
        <taxon>Dikarya</taxon>
        <taxon>Basidiomycota</taxon>
        <taxon>Agaricomycotina</taxon>
        <taxon>Agaricomycetes</taxon>
        <taxon>Agaricomycetidae</taxon>
        <taxon>Boletales</taxon>
        <taxon>Suillineae</taxon>
        <taxon>Suillaceae</taxon>
        <taxon>Suillus</taxon>
    </lineage>
</organism>
<dbReference type="AlphaFoldDB" id="A0A9P7DDX6"/>
<dbReference type="EMBL" id="JABBWE010000051">
    <property type="protein sequence ID" value="KAG1790276.1"/>
    <property type="molecule type" value="Genomic_DNA"/>
</dbReference>
<dbReference type="RefSeq" id="XP_041157248.1">
    <property type="nucleotide sequence ID" value="XM_041303580.1"/>
</dbReference>
<protein>
    <recommendedName>
        <fullName evidence="2">T6SS Phospholipase effector Tle1-like catalytic domain-containing protein</fullName>
    </recommendedName>
</protein>
<evidence type="ECO:0000313" key="4">
    <source>
        <dbReference type="Proteomes" id="UP000719766"/>
    </source>
</evidence>
<evidence type="ECO:0000256" key="1">
    <source>
        <dbReference type="SAM" id="MobiDB-lite"/>
    </source>
</evidence>
<reference evidence="3" key="1">
    <citation type="journal article" date="2020" name="New Phytol.">
        <title>Comparative genomics reveals dynamic genome evolution in host specialist ectomycorrhizal fungi.</title>
        <authorList>
            <person name="Lofgren L.A."/>
            <person name="Nguyen N.H."/>
            <person name="Vilgalys R."/>
            <person name="Ruytinx J."/>
            <person name="Liao H.L."/>
            <person name="Branco S."/>
            <person name="Kuo A."/>
            <person name="LaButti K."/>
            <person name="Lipzen A."/>
            <person name="Andreopoulos W."/>
            <person name="Pangilinan J."/>
            <person name="Riley R."/>
            <person name="Hundley H."/>
            <person name="Na H."/>
            <person name="Barry K."/>
            <person name="Grigoriev I.V."/>
            <person name="Stajich J.E."/>
            <person name="Kennedy P.G."/>
        </authorList>
    </citation>
    <scope>NUCLEOTIDE SEQUENCE</scope>
    <source>
        <strain evidence="3">S12</strain>
    </source>
</reference>
<evidence type="ECO:0000259" key="2">
    <source>
        <dbReference type="Pfam" id="PF09994"/>
    </source>
</evidence>
<feature type="region of interest" description="Disordered" evidence="1">
    <location>
        <begin position="386"/>
        <end position="407"/>
    </location>
</feature>
<sequence length="539" mass="59883">MSNPGGSQVSRKPKILVACFDGTAGLYNAANTNVVKFVSLLKKDTDSQLCYYQAGVGTYFSPGVVSPMFTWLAKILDEAFAWYLDAHVMEGYRFLMDNYLPGDKICLFGFSRGAYTARALAGMLYKVGLLPKSDLQQISFAYDAYKTTGVQADALAAGFKQTFSRDVKVEFVGVWETVQSTGVLWSQTLPFADSNSLIKTFRQALALDEHRVKFLPELYRRPHTDTPDPEFVEMSRLSEVATALEDNVSDEVGSLQNKLLRGMKRAKKFAGKKRFQGPKRGFTKTILRQQSTIEIVIEKPGETTVVKDQTSVEVLDIPDTEPTLPPDVMEVWFSGCHSDIGGGDVENSVKVSLPQITLRWMVEQVILSNCGIVFDEEALERVGMPLSSFPTSQTPPATEDPTDKSQLMMDNPCLSAVSIDVVSSFVEAAPSPAPSSSPTGPPTTPSSPNPETCDALAPVFDQLQIQKAWWLLEILPLPCAWQDAHGKWHKKWRCHLGKGRVIPYRHPTFHSSVEERMDYTPLKYKPRAIYLHDQVAYVG</sequence>
<feature type="compositionally biased region" description="Pro residues" evidence="1">
    <location>
        <begin position="431"/>
        <end position="448"/>
    </location>
</feature>
<dbReference type="InterPro" id="IPR018712">
    <property type="entry name" value="Tle1-like_cat"/>
</dbReference>
<dbReference type="Proteomes" id="UP000719766">
    <property type="component" value="Unassembled WGS sequence"/>
</dbReference>
<dbReference type="PANTHER" id="PTHR33840:SF2">
    <property type="entry name" value="TLE1 PHOSPHOLIPASE DOMAIN-CONTAINING PROTEIN"/>
    <property type="match status" value="1"/>
</dbReference>
<evidence type="ECO:0000313" key="3">
    <source>
        <dbReference type="EMBL" id="KAG1790276.1"/>
    </source>
</evidence>
<proteinExistence type="predicted"/>
<comment type="caution">
    <text evidence="3">The sequence shown here is derived from an EMBL/GenBank/DDBJ whole genome shotgun (WGS) entry which is preliminary data.</text>
</comment>
<name>A0A9P7DDX6_9AGAM</name>
<dbReference type="OrthoDB" id="3162439at2759"/>
<dbReference type="PANTHER" id="PTHR33840">
    <property type="match status" value="1"/>
</dbReference>